<evidence type="ECO:0000313" key="1">
    <source>
        <dbReference type="EMBL" id="KAH7857131.1"/>
    </source>
</evidence>
<name>A0ACB7YUE6_9ERIC</name>
<dbReference type="Proteomes" id="UP000828048">
    <property type="component" value="Chromosome 3"/>
</dbReference>
<sequence length="266" mass="30151">MLILYVNLIQLVNGSTLKKEVAEGDDHMVVRELTGDWSDCSLHLRLLESGVGTLICTVDKANVPEASMLWRKRVMTIASEYPDVELMDLDCSKLSRNENVEIRMILRLITSTYSWTWRKLLSLTAVARPFIKHVTGDGAHTFLWHDNWMAKGPRSLTFSPRIMANPGFPLNAKLTLSRLLNFIDGLWPSYRDERITVITTNKKDKLDATICGPVVAWTCAYTYVTANEVAEELMKSEDANIALAGVVNFLKRKKMEANKIEEENET</sequence>
<protein>
    <submittedName>
        <fullName evidence="1">Uncharacterized protein</fullName>
    </submittedName>
</protein>
<accession>A0ACB7YUE6</accession>
<comment type="caution">
    <text evidence="1">The sequence shown here is derived from an EMBL/GenBank/DDBJ whole genome shotgun (WGS) entry which is preliminary data.</text>
</comment>
<keyword evidence="2" id="KW-1185">Reference proteome</keyword>
<organism evidence="1 2">
    <name type="scientific">Vaccinium darrowii</name>
    <dbReference type="NCBI Taxonomy" id="229202"/>
    <lineage>
        <taxon>Eukaryota</taxon>
        <taxon>Viridiplantae</taxon>
        <taxon>Streptophyta</taxon>
        <taxon>Embryophyta</taxon>
        <taxon>Tracheophyta</taxon>
        <taxon>Spermatophyta</taxon>
        <taxon>Magnoliopsida</taxon>
        <taxon>eudicotyledons</taxon>
        <taxon>Gunneridae</taxon>
        <taxon>Pentapetalae</taxon>
        <taxon>asterids</taxon>
        <taxon>Ericales</taxon>
        <taxon>Ericaceae</taxon>
        <taxon>Vaccinioideae</taxon>
        <taxon>Vaccinieae</taxon>
        <taxon>Vaccinium</taxon>
    </lineage>
</organism>
<reference evidence="1 2" key="1">
    <citation type="journal article" date="2021" name="Hortic Res">
        <title>High-quality reference genome and annotation aids understanding of berry development for evergreen blueberry (Vaccinium darrowii).</title>
        <authorList>
            <person name="Yu J."/>
            <person name="Hulse-Kemp A.M."/>
            <person name="Babiker E."/>
            <person name="Staton M."/>
        </authorList>
    </citation>
    <scope>NUCLEOTIDE SEQUENCE [LARGE SCALE GENOMIC DNA]</scope>
    <source>
        <strain evidence="2">cv. NJ 8807/NJ 8810</strain>
        <tissue evidence="1">Young leaf</tissue>
    </source>
</reference>
<dbReference type="EMBL" id="CM037153">
    <property type="protein sequence ID" value="KAH7857131.1"/>
    <property type="molecule type" value="Genomic_DNA"/>
</dbReference>
<gene>
    <name evidence="1" type="ORF">Vadar_009314</name>
</gene>
<proteinExistence type="predicted"/>
<evidence type="ECO:0000313" key="2">
    <source>
        <dbReference type="Proteomes" id="UP000828048"/>
    </source>
</evidence>